<accession>A0A915PXX8</accession>
<sequence length="136" mass="15380">MLFWLIGVKEGKAIGNRPSDQNGRFSHTLFIFIIKDTENTPQDASNRIQYLRQLPSFANESCDRVKNSLPVVSCHGSFCIKLVIINPSSFSRQICEPGPAIVRDCWSRVMWTDLDKNTFRKIIQEGSSKIGETGET</sequence>
<name>A0A915PXX8_9BILA</name>
<dbReference type="AlphaFoldDB" id="A0A915PXX8"/>
<keyword evidence="1" id="KW-1185">Reference proteome</keyword>
<organism evidence="1 2">
    <name type="scientific">Setaria digitata</name>
    <dbReference type="NCBI Taxonomy" id="48799"/>
    <lineage>
        <taxon>Eukaryota</taxon>
        <taxon>Metazoa</taxon>
        <taxon>Ecdysozoa</taxon>
        <taxon>Nematoda</taxon>
        <taxon>Chromadorea</taxon>
        <taxon>Rhabditida</taxon>
        <taxon>Spirurina</taxon>
        <taxon>Spiruromorpha</taxon>
        <taxon>Filarioidea</taxon>
        <taxon>Setariidae</taxon>
        <taxon>Setaria</taxon>
    </lineage>
</organism>
<reference evidence="2" key="1">
    <citation type="submission" date="2022-11" db="UniProtKB">
        <authorList>
            <consortium name="WormBaseParasite"/>
        </authorList>
    </citation>
    <scope>IDENTIFICATION</scope>
</reference>
<evidence type="ECO:0000313" key="1">
    <source>
        <dbReference type="Proteomes" id="UP000887581"/>
    </source>
</evidence>
<evidence type="ECO:0000313" key="2">
    <source>
        <dbReference type="WBParaSite" id="sdigi.contig35.g2446.t1"/>
    </source>
</evidence>
<dbReference type="Proteomes" id="UP000887581">
    <property type="component" value="Unplaced"/>
</dbReference>
<protein>
    <submittedName>
        <fullName evidence="2">Uncharacterized protein</fullName>
    </submittedName>
</protein>
<proteinExistence type="predicted"/>
<dbReference type="WBParaSite" id="sdigi.contig35.g2446.t1">
    <property type="protein sequence ID" value="sdigi.contig35.g2446.t1"/>
    <property type="gene ID" value="sdigi.contig35.g2446"/>
</dbReference>